<evidence type="ECO:0000313" key="4">
    <source>
        <dbReference type="Proteomes" id="UP001431656"/>
    </source>
</evidence>
<protein>
    <recommendedName>
        <fullName evidence="2">MEMO1 family protein brsh051_12110</fullName>
    </recommendedName>
</protein>
<evidence type="ECO:0000256" key="2">
    <source>
        <dbReference type="HAMAP-Rule" id="MF_00055"/>
    </source>
</evidence>
<evidence type="ECO:0000256" key="1">
    <source>
        <dbReference type="ARBA" id="ARBA00006315"/>
    </source>
</evidence>
<dbReference type="HAMAP" id="MF_00055">
    <property type="entry name" value="MEMO1"/>
    <property type="match status" value="1"/>
</dbReference>
<dbReference type="EMBL" id="AP028056">
    <property type="protein sequence ID" value="BEH01930.1"/>
    <property type="molecule type" value="Genomic_DNA"/>
</dbReference>
<accession>A0AAN0K6I8</accession>
<evidence type="ECO:0000313" key="3">
    <source>
        <dbReference type="EMBL" id="BEH01930.1"/>
    </source>
</evidence>
<name>A0AAN0K6I8_9ACTN</name>
<dbReference type="Proteomes" id="UP001431656">
    <property type="component" value="Chromosome"/>
</dbReference>
<keyword evidence="4" id="KW-1185">Reference proteome</keyword>
<organism evidence="3 4">
    <name type="scientific">Brooklawnia propionicigenes</name>
    <dbReference type="NCBI Taxonomy" id="3041175"/>
    <lineage>
        <taxon>Bacteria</taxon>
        <taxon>Bacillati</taxon>
        <taxon>Actinomycetota</taxon>
        <taxon>Actinomycetes</taxon>
        <taxon>Propionibacteriales</taxon>
        <taxon>Propionibacteriaceae</taxon>
        <taxon>Brooklawnia</taxon>
    </lineage>
</organism>
<dbReference type="RefSeq" id="WP_286268250.1">
    <property type="nucleotide sequence ID" value="NZ_AP028056.1"/>
</dbReference>
<proteinExistence type="inferred from homology"/>
<dbReference type="Gene3D" id="3.40.830.10">
    <property type="entry name" value="LigB-like"/>
    <property type="match status" value="1"/>
</dbReference>
<dbReference type="KEGG" id="broo:brsh051_12110"/>
<dbReference type="AlphaFoldDB" id="A0AAN0K6I8"/>
<dbReference type="NCBIfam" id="TIGR04336">
    <property type="entry name" value="AmmeMemoSam_B"/>
    <property type="match status" value="1"/>
</dbReference>
<dbReference type="PANTHER" id="PTHR11060:SF0">
    <property type="entry name" value="PROTEIN MEMO1"/>
    <property type="match status" value="1"/>
</dbReference>
<comment type="similarity">
    <text evidence="1 2">Belongs to the MEMO1 family.</text>
</comment>
<sequence>MTTRAPAVAGLFYPADPQALASMVDQLLADARPDELAHPPKALICPHAGYIYSGSTAALGYATLRTGTHPISRVVVAGPAHRVGIRGIALPGADAMATPLGEIPLDAEACATISKLPSVLTRPDVHAEEHSVEVQLPFLQRVLGDFTVVPLVVGDVDAGTVADVLEACWGGPETLVVISSDLSHYHPYGEARRLDAETIEAILDCQGPINPHRACGAYPISGLLAVARRRRLRPTLLGACNSGDTAGDRGRVVGYASIAWHER</sequence>
<gene>
    <name evidence="3" type="primary">amrB</name>
    <name evidence="3" type="ORF">brsh051_12110</name>
</gene>
<reference evidence="3" key="1">
    <citation type="journal article" date="2024" name="Int. J. Syst. Evol. Microbiol.">
        <title>Brooklawnia propionicigenes sp. nov., a facultatively anaerobic, propionate-producing bacterium isolated from a methanogenic reactor treating waste from cattle farms.</title>
        <authorList>
            <person name="Akita Y."/>
            <person name="Ueki A."/>
            <person name="Tonouchi A."/>
            <person name="Sugawara Y."/>
            <person name="Honma S."/>
            <person name="Kaku N."/>
            <person name="Ueki K."/>
        </authorList>
    </citation>
    <scope>NUCLEOTIDE SEQUENCE</scope>
    <source>
        <strain evidence="3">SH051</strain>
    </source>
</reference>
<dbReference type="Pfam" id="PF01875">
    <property type="entry name" value="Memo"/>
    <property type="match status" value="1"/>
</dbReference>
<dbReference type="CDD" id="cd07361">
    <property type="entry name" value="MEMO_like"/>
    <property type="match status" value="1"/>
</dbReference>
<dbReference type="PANTHER" id="PTHR11060">
    <property type="entry name" value="PROTEIN MEMO1"/>
    <property type="match status" value="1"/>
</dbReference>
<dbReference type="InterPro" id="IPR002737">
    <property type="entry name" value="MEMO1_fam"/>
</dbReference>